<dbReference type="InterPro" id="IPR036661">
    <property type="entry name" value="Luciferase-like_sf"/>
</dbReference>
<protein>
    <submittedName>
        <fullName evidence="2">Luciferase</fullName>
    </submittedName>
</protein>
<gene>
    <name evidence="2" type="ORF">MTAB308_5419</name>
</gene>
<proteinExistence type="predicted"/>
<evidence type="ECO:0000313" key="2">
    <source>
        <dbReference type="EMBL" id="SPM31894.1"/>
    </source>
</evidence>
<reference evidence="2 3" key="1">
    <citation type="submission" date="2017-01" db="EMBL/GenBank/DDBJ databases">
        <authorList>
            <consortium name="Urmite Genomes"/>
        </authorList>
    </citation>
    <scope>NUCLEOTIDE SEQUENCE [LARGE SCALE GENOMIC DNA]</scope>
    <source>
        <strain evidence="2 3">AB308</strain>
    </source>
</reference>
<dbReference type="Gene3D" id="3.20.20.30">
    <property type="entry name" value="Luciferase-like domain"/>
    <property type="match status" value="1"/>
</dbReference>
<sequence length="328" mass="34810">MVQLVFTLRFDMRGPGRAAPAADLYAAAIDMCAWAETRGAVLAVLSEHHGADDGHLPAPLTLASAIAARTHTLAILLAAVPIPMWDPVRLAEEMSVLDLISRGRVSYAFGVGHRREEYEHFGIDMSTRGRVADEILAVLGPLVRGEPVEYRGRTVRVTPPCASPAGPTMLIAGGSRAAARRAGALGLGFVAQTDLPGLKEFYDEQCRAHGHEPGMIQFPVRGAPTAVFVADDVDEAWDTLGPYLLHDAVMAASYRPGDNSVASITRADSVAALRAENGPYRILTPGEATGYVRGGRSLPLHPLCGGVPPEVAWPHLERAAAAAARAHE</sequence>
<dbReference type="Pfam" id="PF00296">
    <property type="entry name" value="Bac_luciferase"/>
    <property type="match status" value="1"/>
</dbReference>
<evidence type="ECO:0000259" key="1">
    <source>
        <dbReference type="Pfam" id="PF00296"/>
    </source>
</evidence>
<dbReference type="GO" id="GO:0005829">
    <property type="term" value="C:cytosol"/>
    <property type="evidence" value="ECO:0007669"/>
    <property type="project" value="TreeGrafter"/>
</dbReference>
<dbReference type="STRING" id="1841859.GCA_900157385_05421"/>
<accession>A0A2U3NKC7</accession>
<dbReference type="InterPro" id="IPR050766">
    <property type="entry name" value="Bact_Lucif_Oxidored"/>
</dbReference>
<dbReference type="SUPFAM" id="SSF51679">
    <property type="entry name" value="Bacterial luciferase-like"/>
    <property type="match status" value="1"/>
</dbReference>
<dbReference type="GO" id="GO:0016705">
    <property type="term" value="F:oxidoreductase activity, acting on paired donors, with incorporation or reduction of molecular oxygen"/>
    <property type="evidence" value="ECO:0007669"/>
    <property type="project" value="InterPro"/>
</dbReference>
<dbReference type="Proteomes" id="UP000241595">
    <property type="component" value="Unassembled WGS sequence"/>
</dbReference>
<organism evidence="2 3">
    <name type="scientific">Mycobacterium terramassiliense</name>
    <dbReference type="NCBI Taxonomy" id="1841859"/>
    <lineage>
        <taxon>Bacteria</taxon>
        <taxon>Bacillati</taxon>
        <taxon>Actinomycetota</taxon>
        <taxon>Actinomycetes</taxon>
        <taxon>Mycobacteriales</taxon>
        <taxon>Mycobacteriaceae</taxon>
        <taxon>Mycobacterium</taxon>
    </lineage>
</organism>
<evidence type="ECO:0000313" key="3">
    <source>
        <dbReference type="Proteomes" id="UP000241595"/>
    </source>
</evidence>
<keyword evidence="3" id="KW-1185">Reference proteome</keyword>
<dbReference type="PANTHER" id="PTHR30137">
    <property type="entry name" value="LUCIFERASE-LIKE MONOOXYGENASE"/>
    <property type="match status" value="1"/>
</dbReference>
<dbReference type="AlphaFoldDB" id="A0A2U3NKC7"/>
<name>A0A2U3NKC7_9MYCO</name>
<dbReference type="PANTHER" id="PTHR30137:SF6">
    <property type="entry name" value="LUCIFERASE-LIKE MONOOXYGENASE"/>
    <property type="match status" value="1"/>
</dbReference>
<feature type="domain" description="Luciferase-like" evidence="1">
    <location>
        <begin position="23"/>
        <end position="246"/>
    </location>
</feature>
<dbReference type="InterPro" id="IPR011251">
    <property type="entry name" value="Luciferase-like_dom"/>
</dbReference>
<dbReference type="EMBL" id="FTRV01000017">
    <property type="protein sequence ID" value="SPM31894.1"/>
    <property type="molecule type" value="Genomic_DNA"/>
</dbReference>